<dbReference type="Pfam" id="PF13237">
    <property type="entry name" value="Fer4_10"/>
    <property type="match status" value="1"/>
</dbReference>
<dbReference type="InterPro" id="IPR057431">
    <property type="entry name" value="LdpA_Fe-S-bd"/>
</dbReference>
<dbReference type="Gene3D" id="3.30.70.20">
    <property type="match status" value="2"/>
</dbReference>
<feature type="domain" description="4Fe-4S ferredoxin-type" evidence="5">
    <location>
        <begin position="216"/>
        <end position="245"/>
    </location>
</feature>
<dbReference type="PROSITE" id="PS51379">
    <property type="entry name" value="4FE4S_FER_2"/>
    <property type="match status" value="3"/>
</dbReference>
<gene>
    <name evidence="6" type="ORF">HER31_14530</name>
</gene>
<dbReference type="InterPro" id="IPR017896">
    <property type="entry name" value="4Fe4S_Fe-S-bd"/>
</dbReference>
<dbReference type="GO" id="GO:0046872">
    <property type="term" value="F:metal ion binding"/>
    <property type="evidence" value="ECO:0007669"/>
    <property type="project" value="UniProtKB-KW"/>
</dbReference>
<proteinExistence type="predicted"/>
<evidence type="ECO:0000256" key="1">
    <source>
        <dbReference type="ARBA" id="ARBA00022485"/>
    </source>
</evidence>
<protein>
    <submittedName>
        <fullName evidence="6">4Fe-4S binding protein</fullName>
    </submittedName>
</protein>
<feature type="domain" description="4Fe-4S ferredoxin-type" evidence="5">
    <location>
        <begin position="422"/>
        <end position="451"/>
    </location>
</feature>
<dbReference type="AlphaFoldDB" id="A0A6H1UIG5"/>
<keyword evidence="7" id="KW-1185">Reference proteome</keyword>
<evidence type="ECO:0000259" key="5">
    <source>
        <dbReference type="PROSITE" id="PS51379"/>
    </source>
</evidence>
<dbReference type="Proteomes" id="UP000501602">
    <property type="component" value="Chromosome"/>
</dbReference>
<reference evidence="6 7" key="1">
    <citation type="submission" date="2020-04" db="EMBL/GenBank/DDBJ databases">
        <title>Ferrimonas sp. S7 isolated from sea water.</title>
        <authorList>
            <person name="Bae S.S."/>
            <person name="Baek K."/>
        </authorList>
    </citation>
    <scope>NUCLEOTIDE SEQUENCE [LARGE SCALE GENOMIC DNA]</scope>
    <source>
        <strain evidence="6 7">S7</strain>
    </source>
</reference>
<evidence type="ECO:0000256" key="3">
    <source>
        <dbReference type="ARBA" id="ARBA00023004"/>
    </source>
</evidence>
<evidence type="ECO:0000313" key="7">
    <source>
        <dbReference type="Proteomes" id="UP000501602"/>
    </source>
</evidence>
<evidence type="ECO:0000313" key="6">
    <source>
        <dbReference type="EMBL" id="QIZ78006.1"/>
    </source>
</evidence>
<dbReference type="SUPFAM" id="SSF54862">
    <property type="entry name" value="4Fe-4S ferredoxins"/>
    <property type="match status" value="1"/>
</dbReference>
<dbReference type="PANTHER" id="PTHR43687:SF4">
    <property type="entry name" value="BLR5484 PROTEIN"/>
    <property type="match status" value="1"/>
</dbReference>
<keyword evidence="1" id="KW-0004">4Fe-4S</keyword>
<keyword evidence="4" id="KW-0411">Iron-sulfur</keyword>
<keyword evidence="2" id="KW-0479">Metal-binding</keyword>
<dbReference type="EMBL" id="CP051180">
    <property type="protein sequence ID" value="QIZ78006.1"/>
    <property type="molecule type" value="Genomic_DNA"/>
</dbReference>
<name>A0A6H1UIG5_9GAMM</name>
<dbReference type="InterPro" id="IPR050572">
    <property type="entry name" value="Fe-S_Ferredoxin"/>
</dbReference>
<sequence>MSQNSITLDPISADALQQTTLLANLIPATVSFQTAGNLLLVGPEDRIRIAAAKLPQMASRTLLISEAISDQSDAHLEQVMAAAEATESLPCFHAEHLQIRGFLGQFQVAIVQPQQQQPIALAKEAINLPHFDLILDLGNEASITLELLPAGYFHVGDNQTKLVDALAQLPELVGKFDKPRYVQVNQDVCAHYSSGIAGCQRCLSVCPADAIQSENNQISIDPFLCHGAGSCASACPTGAIQYDQPTAPILRDYMQRLLARYNELSEQQPVVLFHDGMGGTELLQQLQQLPAGVVPVELEEIGVAGAELWLASLAWGARQVLVLTHEQTPETLATLVTSEYSSVAKLLLASGVDAQRLQIIDAAELAKIDELVAVSATLEVLPVAAFGTELPKRDTFYNALDHLNGCHLGTTDTIAVANVPYGQVVLDTDKCTLCMSCAALCPAMALQDGGDTPALKFTEQNCVQCGLCQQACPEQALSLAAQFNLDRDSRQQQQVLKEEDPFECITCGKAFATKAVVEKMTTALAGHSAFAGDAIQRLKMCEDCRVKDMFGTILDDPEQQLRV</sequence>
<dbReference type="KEGG" id="fes:HER31_14530"/>
<dbReference type="RefSeq" id="WP_168661549.1">
    <property type="nucleotide sequence ID" value="NZ_CP051180.1"/>
</dbReference>
<accession>A0A6H1UIG5</accession>
<evidence type="ECO:0000256" key="2">
    <source>
        <dbReference type="ARBA" id="ARBA00022723"/>
    </source>
</evidence>
<organism evidence="6 7">
    <name type="scientific">Ferrimonas lipolytica</name>
    <dbReference type="NCBI Taxonomy" id="2724191"/>
    <lineage>
        <taxon>Bacteria</taxon>
        <taxon>Pseudomonadati</taxon>
        <taxon>Pseudomonadota</taxon>
        <taxon>Gammaproteobacteria</taxon>
        <taxon>Alteromonadales</taxon>
        <taxon>Ferrimonadaceae</taxon>
        <taxon>Ferrimonas</taxon>
    </lineage>
</organism>
<dbReference type="PROSITE" id="PS00198">
    <property type="entry name" value="4FE4S_FER_1"/>
    <property type="match status" value="2"/>
</dbReference>
<dbReference type="InterPro" id="IPR017900">
    <property type="entry name" value="4Fe4S_Fe_S_CS"/>
</dbReference>
<dbReference type="GO" id="GO:0051539">
    <property type="term" value="F:4 iron, 4 sulfur cluster binding"/>
    <property type="evidence" value="ECO:0007669"/>
    <property type="project" value="UniProtKB-KW"/>
</dbReference>
<keyword evidence="3" id="KW-0408">Iron</keyword>
<feature type="domain" description="4Fe-4S ferredoxin-type" evidence="5">
    <location>
        <begin position="453"/>
        <end position="482"/>
    </location>
</feature>
<evidence type="ECO:0000256" key="4">
    <source>
        <dbReference type="ARBA" id="ARBA00023014"/>
    </source>
</evidence>
<dbReference type="PANTHER" id="PTHR43687">
    <property type="entry name" value="ADENYLYLSULFATE REDUCTASE, BETA SUBUNIT"/>
    <property type="match status" value="1"/>
</dbReference>
<dbReference type="Pfam" id="PF25160">
    <property type="entry name" value="LdpA_Fe-S-bd"/>
    <property type="match status" value="1"/>
</dbReference>